<evidence type="ECO:0000313" key="3">
    <source>
        <dbReference type="Proteomes" id="UP000252167"/>
    </source>
</evidence>
<dbReference type="Pfam" id="PF00480">
    <property type="entry name" value="ROK"/>
    <property type="match status" value="1"/>
</dbReference>
<reference evidence="2 3" key="1">
    <citation type="submission" date="2018-01" db="EMBL/GenBank/DDBJ databases">
        <title>Glutamicibacter soli strain NHPC-3 Whole genome sequence and assembly.</title>
        <authorList>
            <person name="Choudhury P."/>
            <person name="Gupta D."/>
            <person name="Sengupta K."/>
            <person name="Jawed A."/>
            <person name="Sultana N."/>
            <person name="Saha P."/>
        </authorList>
    </citation>
    <scope>NUCLEOTIDE SEQUENCE [LARGE SCALE GENOMIC DNA]</scope>
    <source>
        <strain evidence="2 3">NHPC-3</strain>
    </source>
</reference>
<dbReference type="PANTHER" id="PTHR18964:SF169">
    <property type="entry name" value="N-ACETYLMANNOSAMINE KINASE"/>
    <property type="match status" value="1"/>
</dbReference>
<comment type="caution">
    <text evidence="2">The sequence shown here is derived from an EMBL/GenBank/DDBJ whole genome shotgun (WGS) entry which is preliminary data.</text>
</comment>
<organism evidence="2 3">
    <name type="scientific">Glutamicibacter soli</name>
    <dbReference type="NCBI Taxonomy" id="453836"/>
    <lineage>
        <taxon>Bacteria</taxon>
        <taxon>Bacillati</taxon>
        <taxon>Actinomycetota</taxon>
        <taxon>Actinomycetes</taxon>
        <taxon>Micrococcales</taxon>
        <taxon>Micrococcaceae</taxon>
        <taxon>Glutamicibacter</taxon>
    </lineage>
</organism>
<dbReference type="InterPro" id="IPR000600">
    <property type="entry name" value="ROK"/>
</dbReference>
<dbReference type="PANTHER" id="PTHR18964">
    <property type="entry name" value="ROK (REPRESSOR, ORF, KINASE) FAMILY"/>
    <property type="match status" value="1"/>
</dbReference>
<dbReference type="SUPFAM" id="SSF53067">
    <property type="entry name" value="Actin-like ATPase domain"/>
    <property type="match status" value="1"/>
</dbReference>
<dbReference type="EMBL" id="POAF01000004">
    <property type="protein sequence ID" value="RBM01225.1"/>
    <property type="molecule type" value="Genomic_DNA"/>
</dbReference>
<dbReference type="RefSeq" id="WP_113607388.1">
    <property type="nucleotide sequence ID" value="NZ_POAF01000004.1"/>
</dbReference>
<name>A0A365YEU0_9MICC</name>
<evidence type="ECO:0000256" key="1">
    <source>
        <dbReference type="ARBA" id="ARBA00006479"/>
    </source>
</evidence>
<keyword evidence="2" id="KW-0418">Kinase</keyword>
<keyword evidence="3" id="KW-1185">Reference proteome</keyword>
<dbReference type="Proteomes" id="UP000252167">
    <property type="component" value="Unassembled WGS sequence"/>
</dbReference>
<proteinExistence type="inferred from homology"/>
<accession>A0A365YEU0</accession>
<comment type="similarity">
    <text evidence="1">Belongs to the ROK (NagC/XylR) family.</text>
</comment>
<dbReference type="GO" id="GO:0016301">
    <property type="term" value="F:kinase activity"/>
    <property type="evidence" value="ECO:0007669"/>
    <property type="project" value="UniProtKB-KW"/>
</dbReference>
<evidence type="ECO:0000313" key="2">
    <source>
        <dbReference type="EMBL" id="RBM01225.1"/>
    </source>
</evidence>
<dbReference type="InterPro" id="IPR043129">
    <property type="entry name" value="ATPase_NBD"/>
</dbReference>
<protein>
    <submittedName>
        <fullName evidence="2">Glucokinase</fullName>
    </submittedName>
</protein>
<dbReference type="Gene3D" id="3.30.420.40">
    <property type="match status" value="2"/>
</dbReference>
<sequence length="315" mass="31669">MQHNPRGAGAVIALDLGGTKIAGAVMDPQAGILASGGLPTPATQGADAVLDAMAKLVADLRSRARCGIDGLGLGAAGVIDPATARVLSATDTISGWAGTDLAGQMFQRTGLETRAVNDVHAHGLGEARFGAGRGAREVLLLAVGTGIGGSHLIDGQAHTGAHRVAGHMGHIDSPLAAGIPCSCGRTGHLEAIAAGPAIHRHYLRLGGNPEAVDTRAVAKLAESGDKLAVTALRTGALAAGRAAGSLANILDPELVIISGGMAHAGPAWWQWLREGYAASAIDSLQGTQLVPAQLGTTAAFYGAASLFWTPERTTP</sequence>
<dbReference type="AlphaFoldDB" id="A0A365YEU0"/>
<gene>
    <name evidence="2" type="ORF">C1H84_10675</name>
</gene>
<keyword evidence="2" id="KW-0808">Transferase</keyword>